<accession>A0A0F9C7P5</accession>
<name>A0A0F9C7P5_9ZZZZ</name>
<dbReference type="AlphaFoldDB" id="A0A0F9C7P5"/>
<sequence length="69" mass="7451">FTVNTADHLGLQEAIQAGFLDNLMDMANQLQQKTVCGNNLFDLVDDVRIGEPAAGDSAYIAEALQSLVR</sequence>
<dbReference type="EMBL" id="LAZR01037396">
    <property type="protein sequence ID" value="KKL22322.1"/>
    <property type="molecule type" value="Genomic_DNA"/>
</dbReference>
<organism evidence="1">
    <name type="scientific">marine sediment metagenome</name>
    <dbReference type="NCBI Taxonomy" id="412755"/>
    <lineage>
        <taxon>unclassified sequences</taxon>
        <taxon>metagenomes</taxon>
        <taxon>ecological metagenomes</taxon>
    </lineage>
</organism>
<protein>
    <submittedName>
        <fullName evidence="1">Uncharacterized protein</fullName>
    </submittedName>
</protein>
<gene>
    <name evidence="1" type="ORF">LCGC14_2436560</name>
</gene>
<proteinExistence type="predicted"/>
<reference evidence="1" key="1">
    <citation type="journal article" date="2015" name="Nature">
        <title>Complex archaea that bridge the gap between prokaryotes and eukaryotes.</title>
        <authorList>
            <person name="Spang A."/>
            <person name="Saw J.H."/>
            <person name="Jorgensen S.L."/>
            <person name="Zaremba-Niedzwiedzka K."/>
            <person name="Martijn J."/>
            <person name="Lind A.E."/>
            <person name="van Eijk R."/>
            <person name="Schleper C."/>
            <person name="Guy L."/>
            <person name="Ettema T.J."/>
        </authorList>
    </citation>
    <scope>NUCLEOTIDE SEQUENCE</scope>
</reference>
<comment type="caution">
    <text evidence="1">The sequence shown here is derived from an EMBL/GenBank/DDBJ whole genome shotgun (WGS) entry which is preliminary data.</text>
</comment>
<evidence type="ECO:0000313" key="1">
    <source>
        <dbReference type="EMBL" id="KKL22322.1"/>
    </source>
</evidence>
<feature type="non-terminal residue" evidence="1">
    <location>
        <position position="1"/>
    </location>
</feature>